<gene>
    <name evidence="5" type="primary">dapA_4</name>
    <name evidence="5" type="ORF">DSM106044_02804</name>
</gene>
<dbReference type="PANTHER" id="PTHR12128:SF66">
    <property type="entry name" value="4-HYDROXY-2-OXOGLUTARATE ALDOLASE, MITOCHONDRIAL"/>
    <property type="match status" value="1"/>
</dbReference>
<dbReference type="STRING" id="180332.GCA_000797495_05833"/>
<protein>
    <submittedName>
        <fullName evidence="5">4-hydroxy-tetrahydrodipicolinate synthase</fullName>
        <ecNumber evidence="5">4.3.3.7</ecNumber>
    </submittedName>
</protein>
<dbReference type="Pfam" id="PF00701">
    <property type="entry name" value="DHDPS"/>
    <property type="match status" value="1"/>
</dbReference>
<dbReference type="EMBL" id="QGQD01000056">
    <property type="protein sequence ID" value="TLD00318.1"/>
    <property type="molecule type" value="Genomic_DNA"/>
</dbReference>
<evidence type="ECO:0000256" key="1">
    <source>
        <dbReference type="ARBA" id="ARBA00007592"/>
    </source>
</evidence>
<name>A0A4V6HRU1_9FIRM</name>
<dbReference type="EC" id="4.3.3.7" evidence="5"/>
<dbReference type="InterPro" id="IPR013785">
    <property type="entry name" value="Aldolase_TIM"/>
</dbReference>
<dbReference type="Proteomes" id="UP000306509">
    <property type="component" value="Unassembled WGS sequence"/>
</dbReference>
<feature type="active site" description="Proton donor/acceptor" evidence="4">
    <location>
        <position position="141"/>
    </location>
</feature>
<reference evidence="5 6" key="1">
    <citation type="journal article" date="2019" name="Anaerobe">
        <title>Detection of Robinsoniella peoriensis in multiple bone samples of a trauma patient.</title>
        <authorList>
            <person name="Schrottner P."/>
            <person name="Hartwich K."/>
            <person name="Bunk B."/>
            <person name="Schober I."/>
            <person name="Helbig S."/>
            <person name="Rudolph W.W."/>
            <person name="Gunzer F."/>
        </authorList>
    </citation>
    <scope>NUCLEOTIDE SEQUENCE [LARGE SCALE GENOMIC DNA]</scope>
    <source>
        <strain evidence="5 6">DSM 106044</strain>
    </source>
</reference>
<dbReference type="AlphaFoldDB" id="A0A4V6HRU1"/>
<dbReference type="PIRSF" id="PIRSF001365">
    <property type="entry name" value="DHDPS"/>
    <property type="match status" value="1"/>
</dbReference>
<evidence type="ECO:0000256" key="2">
    <source>
        <dbReference type="ARBA" id="ARBA00023239"/>
    </source>
</evidence>
<dbReference type="InterPro" id="IPR002220">
    <property type="entry name" value="DapA-like"/>
</dbReference>
<organism evidence="5 6">
    <name type="scientific">Robinsoniella peoriensis</name>
    <dbReference type="NCBI Taxonomy" id="180332"/>
    <lineage>
        <taxon>Bacteria</taxon>
        <taxon>Bacillati</taxon>
        <taxon>Bacillota</taxon>
        <taxon>Clostridia</taxon>
        <taxon>Lachnospirales</taxon>
        <taxon>Lachnospiraceae</taxon>
        <taxon>Robinsoniella</taxon>
    </lineage>
</organism>
<feature type="active site" description="Schiff-base intermediate with substrate" evidence="4">
    <location>
        <position position="169"/>
    </location>
</feature>
<dbReference type="Gene3D" id="3.20.20.70">
    <property type="entry name" value="Aldolase class I"/>
    <property type="match status" value="1"/>
</dbReference>
<evidence type="ECO:0000256" key="3">
    <source>
        <dbReference type="PIRNR" id="PIRNR001365"/>
    </source>
</evidence>
<keyword evidence="2 3" id="KW-0456">Lyase</keyword>
<proteinExistence type="inferred from homology"/>
<dbReference type="CDD" id="cd00408">
    <property type="entry name" value="DHDPS-like"/>
    <property type="match status" value="1"/>
</dbReference>
<comment type="similarity">
    <text evidence="1 3">Belongs to the DapA family.</text>
</comment>
<dbReference type="PANTHER" id="PTHR12128">
    <property type="entry name" value="DIHYDRODIPICOLINATE SYNTHASE"/>
    <property type="match status" value="1"/>
</dbReference>
<dbReference type="GO" id="GO:0008840">
    <property type="term" value="F:4-hydroxy-tetrahydrodipicolinate synthase activity"/>
    <property type="evidence" value="ECO:0007669"/>
    <property type="project" value="UniProtKB-EC"/>
</dbReference>
<evidence type="ECO:0000313" key="6">
    <source>
        <dbReference type="Proteomes" id="UP000306509"/>
    </source>
</evidence>
<accession>A0A4V6HRU1</accession>
<comment type="caution">
    <text evidence="5">The sequence shown here is derived from an EMBL/GenBank/DDBJ whole genome shotgun (WGS) entry which is preliminary data.</text>
</comment>
<sequence>MKNFKDGVYPVMLTPFTEKNQVDYEALGKLVDWYIDAGAAGLFAVCQSSEMFYLSLEERAAIAEFVVKKAGKRASVIASGHISDSLDDQAEELQAIAETGVDAVILLTNRLAEETQSDEIWLKNLKYLLERLPKDMPLGFYECPYPYKRIISPELLKWCAETGRFYFLKDTSCDIENIKEKLKVIKGTELKLFNANSATLLESLELGASGYSGVMANFHPEIYTWLTGHFREQPEKARLRNDFLTVASFIECKAYPVNAKYYQMQIGNFNSLQTRTKSPDLCNDTGRKEVEQLDRLTKWFEKTL</sequence>
<evidence type="ECO:0000256" key="4">
    <source>
        <dbReference type="PIRSR" id="PIRSR001365-1"/>
    </source>
</evidence>
<keyword evidence="6" id="KW-1185">Reference proteome</keyword>
<dbReference type="SMART" id="SM01130">
    <property type="entry name" value="DHDPS"/>
    <property type="match status" value="1"/>
</dbReference>
<evidence type="ECO:0000313" key="5">
    <source>
        <dbReference type="EMBL" id="TLD00318.1"/>
    </source>
</evidence>
<dbReference type="SUPFAM" id="SSF51569">
    <property type="entry name" value="Aldolase"/>
    <property type="match status" value="1"/>
</dbReference>